<evidence type="ECO:0000256" key="1">
    <source>
        <dbReference type="ARBA" id="ARBA00004141"/>
    </source>
</evidence>
<feature type="transmembrane region" description="Helical" evidence="11">
    <location>
        <begin position="110"/>
        <end position="131"/>
    </location>
</feature>
<evidence type="ECO:0000259" key="12">
    <source>
        <dbReference type="Pfam" id="PF00999"/>
    </source>
</evidence>
<keyword evidence="4" id="KW-0050">Antiport</keyword>
<dbReference type="PANTHER" id="PTHR43562:SF3">
    <property type="entry name" value="SODIUM ION_PROTON EXCHANGER (EUROFUNG)"/>
    <property type="match status" value="1"/>
</dbReference>
<feature type="transmembrane region" description="Helical" evidence="11">
    <location>
        <begin position="258"/>
        <end position="280"/>
    </location>
</feature>
<comment type="caution">
    <text evidence="13">The sequence shown here is derived from an EMBL/GenBank/DDBJ whole genome shotgun (WGS) entry which is preliminary data.</text>
</comment>
<evidence type="ECO:0000256" key="3">
    <source>
        <dbReference type="ARBA" id="ARBA00022448"/>
    </source>
</evidence>
<evidence type="ECO:0000256" key="4">
    <source>
        <dbReference type="ARBA" id="ARBA00022449"/>
    </source>
</evidence>
<dbReference type="InterPro" id="IPR038770">
    <property type="entry name" value="Na+/solute_symporter_sf"/>
</dbReference>
<dbReference type="STRING" id="1217799.DEALK_02600"/>
<evidence type="ECO:0000256" key="6">
    <source>
        <dbReference type="ARBA" id="ARBA00022989"/>
    </source>
</evidence>
<dbReference type="RefSeq" id="WP_058437975.1">
    <property type="nucleotide sequence ID" value="NZ_KQ758903.1"/>
</dbReference>
<evidence type="ECO:0000256" key="7">
    <source>
        <dbReference type="ARBA" id="ARBA00023053"/>
    </source>
</evidence>
<dbReference type="GO" id="GO:0006814">
    <property type="term" value="P:sodium ion transport"/>
    <property type="evidence" value="ECO:0007669"/>
    <property type="project" value="UniProtKB-KW"/>
</dbReference>
<dbReference type="InterPro" id="IPR006153">
    <property type="entry name" value="Cation/H_exchanger_TM"/>
</dbReference>
<dbReference type="GO" id="GO:0016020">
    <property type="term" value="C:membrane"/>
    <property type="evidence" value="ECO:0007669"/>
    <property type="project" value="UniProtKB-SubCell"/>
</dbReference>
<evidence type="ECO:0000256" key="5">
    <source>
        <dbReference type="ARBA" id="ARBA00022692"/>
    </source>
</evidence>
<feature type="transmembrane region" description="Helical" evidence="11">
    <location>
        <begin position="318"/>
        <end position="340"/>
    </location>
</feature>
<keyword evidence="8" id="KW-0406">Ion transport</keyword>
<evidence type="ECO:0000313" key="13">
    <source>
        <dbReference type="EMBL" id="KTB49347.1"/>
    </source>
</evidence>
<dbReference type="PANTHER" id="PTHR43562">
    <property type="entry name" value="NAPA-TYPE SODIUM/HYDROGEN ANTIPORTER"/>
    <property type="match status" value="1"/>
</dbReference>
<gene>
    <name evidence="13" type="ORF">DEALK_02600</name>
</gene>
<comment type="similarity">
    <text evidence="2">Belongs to the monovalent cation:proton antiporter 2 (CPA2) transporter (TC 2.A.37) family.</text>
</comment>
<dbReference type="Gene3D" id="1.20.1530.20">
    <property type="match status" value="1"/>
</dbReference>
<keyword evidence="3" id="KW-0813">Transport</keyword>
<dbReference type="EMBL" id="LFDV01000001">
    <property type="protein sequence ID" value="KTB49347.1"/>
    <property type="molecule type" value="Genomic_DNA"/>
</dbReference>
<evidence type="ECO:0000256" key="8">
    <source>
        <dbReference type="ARBA" id="ARBA00023065"/>
    </source>
</evidence>
<keyword evidence="6 11" id="KW-1133">Transmembrane helix</keyword>
<keyword evidence="10" id="KW-0739">Sodium transport</keyword>
<keyword evidence="7" id="KW-0915">Sodium</keyword>
<evidence type="ECO:0000313" key="14">
    <source>
        <dbReference type="Proteomes" id="UP000053947"/>
    </source>
</evidence>
<dbReference type="Pfam" id="PF00999">
    <property type="entry name" value="Na_H_Exchanger"/>
    <property type="match status" value="1"/>
</dbReference>
<feature type="transmembrane region" description="Helical" evidence="11">
    <location>
        <begin position="286"/>
        <end position="306"/>
    </location>
</feature>
<feature type="transmembrane region" description="Helical" evidence="11">
    <location>
        <begin position="170"/>
        <end position="192"/>
    </location>
</feature>
<feature type="transmembrane region" description="Helical" evidence="11">
    <location>
        <begin position="81"/>
        <end position="104"/>
    </location>
</feature>
<keyword evidence="9 11" id="KW-0472">Membrane</keyword>
<keyword evidence="14" id="KW-1185">Reference proteome</keyword>
<feature type="transmembrane region" description="Helical" evidence="11">
    <location>
        <begin position="12"/>
        <end position="37"/>
    </location>
</feature>
<accession>A0A0W0GLC1</accession>
<comment type="subcellular location">
    <subcellularLocation>
        <location evidence="1">Membrane</location>
        <topology evidence="1">Multi-pass membrane protein</topology>
    </subcellularLocation>
</comment>
<dbReference type="OrthoDB" id="34089at2"/>
<evidence type="ECO:0000256" key="11">
    <source>
        <dbReference type="SAM" id="Phobius"/>
    </source>
</evidence>
<feature type="transmembrane region" description="Helical" evidence="11">
    <location>
        <begin position="143"/>
        <end position="164"/>
    </location>
</feature>
<feature type="domain" description="Cation/H+ exchanger transmembrane" evidence="12">
    <location>
        <begin position="13"/>
        <end position="361"/>
    </location>
</feature>
<dbReference type="GO" id="GO:1902600">
    <property type="term" value="P:proton transmembrane transport"/>
    <property type="evidence" value="ECO:0007669"/>
    <property type="project" value="InterPro"/>
</dbReference>
<feature type="transmembrane region" description="Helical" evidence="11">
    <location>
        <begin position="346"/>
        <end position="364"/>
    </location>
</feature>
<organism evidence="13 14">
    <name type="scientific">Dehalogenimonas alkenigignens</name>
    <dbReference type="NCBI Taxonomy" id="1217799"/>
    <lineage>
        <taxon>Bacteria</taxon>
        <taxon>Bacillati</taxon>
        <taxon>Chloroflexota</taxon>
        <taxon>Dehalococcoidia</taxon>
        <taxon>Dehalococcoidales</taxon>
        <taxon>Dehalococcoidaceae</taxon>
        <taxon>Dehalogenimonas</taxon>
    </lineage>
</organism>
<keyword evidence="5 11" id="KW-0812">Transmembrane</keyword>
<dbReference type="Proteomes" id="UP000053947">
    <property type="component" value="Unassembled WGS sequence"/>
</dbReference>
<dbReference type="GO" id="GO:0015297">
    <property type="term" value="F:antiporter activity"/>
    <property type="evidence" value="ECO:0007669"/>
    <property type="project" value="UniProtKB-KW"/>
</dbReference>
<name>A0A0W0GLC1_9CHLR</name>
<dbReference type="AlphaFoldDB" id="A0A0W0GLC1"/>
<evidence type="ECO:0000256" key="9">
    <source>
        <dbReference type="ARBA" id="ARBA00023136"/>
    </source>
</evidence>
<feature type="transmembrane region" description="Helical" evidence="11">
    <location>
        <begin position="49"/>
        <end position="69"/>
    </location>
</feature>
<evidence type="ECO:0000256" key="10">
    <source>
        <dbReference type="ARBA" id="ARBA00023201"/>
    </source>
</evidence>
<proteinExistence type="inferred from homology"/>
<protein>
    <submittedName>
        <fullName evidence="13">Transporter, CPA2 family</fullName>
    </submittedName>
</protein>
<sequence>MTDNLIPLAMGIIVLAASLISLKFGLSVAIIEIILGSLAGTLGMHTQDWMVYLASFGGITLTYLAGTEIDIELMREKFKESFLIGFCSFLLPFVAVAGYTYYFAHWSAQASLLAGTALSTTSLAVVYSVLVETGLARTKIGKLLMSSTFITDMGTALALSIIFIKPTAFTVVFIIVSIVVIIIATKFSHLVFDNARFKNKVVEPEIKYVFFLLLVFMYFANLGEGHAVLPAFVLGLLMSPHFKETVETKSVRNKLRTVAYAIITPTFFIVGGLSISFPLIFSALGLFIVLFLIKIASKFAGVFFLARKFIPQGAMYTTLLMSTGLTFGTIASVFGLTSGIIDRVQYSLLVGVVVASAVIPTFIAQKWFAPVHSEDVVELNGYGTEKAGK</sequence>
<dbReference type="PATRIC" id="fig|1217799.6.peg.271"/>
<reference evidence="13 14" key="1">
    <citation type="submission" date="2015-06" db="EMBL/GenBank/DDBJ databases">
        <title>Genome sequence of the organohalide-respiring Dehalogenimonas alkenigignens type strain (IP3-3T).</title>
        <authorList>
            <person name="Key T.A."/>
            <person name="Richmond D.P."/>
            <person name="Bowman K.S."/>
            <person name="Cho Y.-J."/>
            <person name="Chun J."/>
            <person name="da Costa M.S."/>
            <person name="Rainey F.A."/>
            <person name="Moe W.M."/>
        </authorList>
    </citation>
    <scope>NUCLEOTIDE SEQUENCE [LARGE SCALE GENOMIC DNA]</scope>
    <source>
        <strain evidence="13 14">IP3-3</strain>
    </source>
</reference>
<evidence type="ECO:0000256" key="2">
    <source>
        <dbReference type="ARBA" id="ARBA00005551"/>
    </source>
</evidence>